<dbReference type="InterPro" id="IPR001128">
    <property type="entry name" value="Cyt_P450"/>
</dbReference>
<dbReference type="PROSITE" id="PS00086">
    <property type="entry name" value="CYTOCHROME_P450"/>
    <property type="match status" value="1"/>
</dbReference>
<dbReference type="InterPro" id="IPR017972">
    <property type="entry name" value="Cyt_P450_CS"/>
</dbReference>
<gene>
    <name evidence="9" type="ORF">BDV29DRAFT_190610</name>
</gene>
<sequence>MVLTGEDLVSMFTATNVILVIWAYIALRSAYQIVYYRFFHPLSVFPGAFRGSVTRLWIAWHNLRETEVPTIYALTKTYGTAVTPTLLLVSDPTKLPDIYHRNADRTCHYITGSFGETESLFNIRSHKSHAAFRKLIPGPYSFSNVKRMEPLIDAQIGVWLNKLDETFASTGASFDLSWWAVYVAHGVISEIGFEAPLGFIEQGKDVEGLIQGFHGGLPAFGLLARLHPFTRWVKATFLKKYLVAKLEDNTGIGVLMRFRDRLIDQRLREVAEGKDVAVLIFSRQVLLVLLAGADTIGTVFQSLVSHLLIDAAARKGAIPDTIPQYQAILKHLPYYIASIELFGKFAPARTEITGNSWILHRDRTLFGEDADEFHPERWLDTDKAMLYNKCIFTFSYGTRLCLGRDIATEELFKGPLQFFRRYKPSVTAEKPSTKFIVKGGISFWRDMWVTIDKRPIVNPV</sequence>
<feature type="transmembrane region" description="Helical" evidence="8">
    <location>
        <begin position="12"/>
        <end position="31"/>
    </location>
</feature>
<dbReference type="Proteomes" id="UP000326565">
    <property type="component" value="Unassembled WGS sequence"/>
</dbReference>
<dbReference type="AlphaFoldDB" id="A0A5N5X295"/>
<keyword evidence="5 7" id="KW-0408">Iron</keyword>
<evidence type="ECO:0000256" key="7">
    <source>
        <dbReference type="RuleBase" id="RU000461"/>
    </source>
</evidence>
<evidence type="ECO:0000256" key="1">
    <source>
        <dbReference type="ARBA" id="ARBA00001971"/>
    </source>
</evidence>
<keyword evidence="8" id="KW-0812">Transmembrane</keyword>
<dbReference type="SUPFAM" id="SSF48264">
    <property type="entry name" value="Cytochrome P450"/>
    <property type="match status" value="1"/>
</dbReference>
<keyword evidence="7" id="KW-0349">Heme</keyword>
<comment type="similarity">
    <text evidence="2 7">Belongs to the cytochrome P450 family.</text>
</comment>
<accession>A0A5N5X295</accession>
<organism evidence="9 10">
    <name type="scientific">Aspergillus leporis</name>
    <dbReference type="NCBI Taxonomy" id="41062"/>
    <lineage>
        <taxon>Eukaryota</taxon>
        <taxon>Fungi</taxon>
        <taxon>Dikarya</taxon>
        <taxon>Ascomycota</taxon>
        <taxon>Pezizomycotina</taxon>
        <taxon>Eurotiomycetes</taxon>
        <taxon>Eurotiomycetidae</taxon>
        <taxon>Eurotiales</taxon>
        <taxon>Aspergillaceae</taxon>
        <taxon>Aspergillus</taxon>
        <taxon>Aspergillus subgen. Circumdati</taxon>
    </lineage>
</organism>
<reference evidence="9 10" key="1">
    <citation type="submission" date="2019-04" db="EMBL/GenBank/DDBJ databases">
        <title>Friends and foes A comparative genomics study of 23 Aspergillus species from section Flavi.</title>
        <authorList>
            <consortium name="DOE Joint Genome Institute"/>
            <person name="Kjaerbolling I."/>
            <person name="Vesth T."/>
            <person name="Frisvad J.C."/>
            <person name="Nybo J.L."/>
            <person name="Theobald S."/>
            <person name="Kildgaard S."/>
            <person name="Isbrandt T."/>
            <person name="Kuo A."/>
            <person name="Sato A."/>
            <person name="Lyhne E.K."/>
            <person name="Kogle M.E."/>
            <person name="Wiebenga A."/>
            <person name="Kun R.S."/>
            <person name="Lubbers R.J."/>
            <person name="Makela M.R."/>
            <person name="Barry K."/>
            <person name="Chovatia M."/>
            <person name="Clum A."/>
            <person name="Daum C."/>
            <person name="Haridas S."/>
            <person name="He G."/>
            <person name="LaButti K."/>
            <person name="Lipzen A."/>
            <person name="Mondo S."/>
            <person name="Riley R."/>
            <person name="Salamov A."/>
            <person name="Simmons B.A."/>
            <person name="Magnuson J.K."/>
            <person name="Henrissat B."/>
            <person name="Mortensen U.H."/>
            <person name="Larsen T.O."/>
            <person name="Devries R.P."/>
            <person name="Grigoriev I.V."/>
            <person name="Machida M."/>
            <person name="Baker S.E."/>
            <person name="Andersen M.R."/>
        </authorList>
    </citation>
    <scope>NUCLEOTIDE SEQUENCE [LARGE SCALE GENOMIC DNA]</scope>
    <source>
        <strain evidence="9 10">CBS 151.66</strain>
    </source>
</reference>
<keyword evidence="6 7" id="KW-0503">Monooxygenase</keyword>
<evidence type="ECO:0000256" key="3">
    <source>
        <dbReference type="ARBA" id="ARBA00022723"/>
    </source>
</evidence>
<evidence type="ECO:0000313" key="10">
    <source>
        <dbReference type="Proteomes" id="UP000326565"/>
    </source>
</evidence>
<keyword evidence="10" id="KW-1185">Reference proteome</keyword>
<dbReference type="GO" id="GO:0020037">
    <property type="term" value="F:heme binding"/>
    <property type="evidence" value="ECO:0007669"/>
    <property type="project" value="InterPro"/>
</dbReference>
<proteinExistence type="inferred from homology"/>
<evidence type="ECO:0000256" key="5">
    <source>
        <dbReference type="ARBA" id="ARBA00023004"/>
    </source>
</evidence>
<dbReference type="InterPro" id="IPR036396">
    <property type="entry name" value="Cyt_P450_sf"/>
</dbReference>
<keyword evidence="8" id="KW-0472">Membrane</keyword>
<evidence type="ECO:0000256" key="4">
    <source>
        <dbReference type="ARBA" id="ARBA00023002"/>
    </source>
</evidence>
<keyword evidence="4 7" id="KW-0560">Oxidoreductase</keyword>
<name>A0A5N5X295_9EURO</name>
<dbReference type="GO" id="GO:0016705">
    <property type="term" value="F:oxidoreductase activity, acting on paired donors, with incorporation or reduction of molecular oxygen"/>
    <property type="evidence" value="ECO:0007669"/>
    <property type="project" value="InterPro"/>
</dbReference>
<evidence type="ECO:0000256" key="6">
    <source>
        <dbReference type="ARBA" id="ARBA00023033"/>
    </source>
</evidence>
<dbReference type="EMBL" id="ML732202">
    <property type="protein sequence ID" value="KAB8074918.1"/>
    <property type="molecule type" value="Genomic_DNA"/>
</dbReference>
<dbReference type="PANTHER" id="PTHR24305">
    <property type="entry name" value="CYTOCHROME P450"/>
    <property type="match status" value="1"/>
</dbReference>
<evidence type="ECO:0000313" key="9">
    <source>
        <dbReference type="EMBL" id="KAB8074918.1"/>
    </source>
</evidence>
<comment type="cofactor">
    <cofactor evidence="1">
        <name>heme</name>
        <dbReference type="ChEBI" id="CHEBI:30413"/>
    </cofactor>
</comment>
<dbReference type="OrthoDB" id="3934656at2759"/>
<protein>
    <submittedName>
        <fullName evidence="9">Cytochrome P450</fullName>
    </submittedName>
</protein>
<dbReference type="GO" id="GO:0004497">
    <property type="term" value="F:monooxygenase activity"/>
    <property type="evidence" value="ECO:0007669"/>
    <property type="project" value="UniProtKB-KW"/>
</dbReference>
<keyword evidence="3 7" id="KW-0479">Metal-binding</keyword>
<evidence type="ECO:0000256" key="2">
    <source>
        <dbReference type="ARBA" id="ARBA00010617"/>
    </source>
</evidence>
<dbReference type="Gene3D" id="1.10.630.10">
    <property type="entry name" value="Cytochrome P450"/>
    <property type="match status" value="1"/>
</dbReference>
<dbReference type="InterPro" id="IPR050121">
    <property type="entry name" value="Cytochrome_P450_monoxygenase"/>
</dbReference>
<keyword evidence="8" id="KW-1133">Transmembrane helix</keyword>
<dbReference type="PANTHER" id="PTHR24305:SF85">
    <property type="entry name" value="P450, PUTATIVE (EUROFUNG)-RELATED"/>
    <property type="match status" value="1"/>
</dbReference>
<dbReference type="GO" id="GO:0005506">
    <property type="term" value="F:iron ion binding"/>
    <property type="evidence" value="ECO:0007669"/>
    <property type="project" value="InterPro"/>
</dbReference>
<dbReference type="Pfam" id="PF00067">
    <property type="entry name" value="p450"/>
    <property type="match status" value="1"/>
</dbReference>
<evidence type="ECO:0000256" key="8">
    <source>
        <dbReference type="SAM" id="Phobius"/>
    </source>
</evidence>